<dbReference type="EMBL" id="JAGYPF010000003">
    <property type="protein sequence ID" value="MBS4213486.1"/>
    <property type="molecule type" value="Genomic_DNA"/>
</dbReference>
<keyword evidence="5" id="KW-1185">Reference proteome</keyword>
<evidence type="ECO:0000259" key="3">
    <source>
        <dbReference type="Pfam" id="PF08338"/>
    </source>
</evidence>
<sequence length="301" mass="33213">MKIAIAGGTGFVGKALVKELTKNGHQVIVLTRKANQDGPVQYVQYVQWLHPNSNPATLMAGTDVIINLAGESINSGRWTEHRKKTILNSRLEAVHELLTIMNELNPKPKAFINASAVGYYGTSLDKTFSEDNKGSGDDFLSRTVMEWEKEAAKATEIGIRSVFCRFGIILDQEEGALPKIALPYKSFIGGPIGTGKQWMSWIHIEDVVKAILFIIENETVQGPVNFTAPNPVTMNEFGLVLSEVLKRPNWLPVPSFALKTLLGEMSTLVIDGQKVLPAKLLESGYTFQYPDLKPALKNIFT</sequence>
<evidence type="ECO:0000256" key="1">
    <source>
        <dbReference type="ARBA" id="ARBA00009353"/>
    </source>
</evidence>
<accession>A0A942U2M1</accession>
<dbReference type="InterPro" id="IPR001509">
    <property type="entry name" value="Epimerase_deHydtase"/>
</dbReference>
<feature type="domain" description="DUF1731" evidence="3">
    <location>
        <begin position="253"/>
        <end position="299"/>
    </location>
</feature>
<dbReference type="PANTHER" id="PTHR11092:SF0">
    <property type="entry name" value="EPIMERASE FAMILY PROTEIN SDR39U1"/>
    <property type="match status" value="1"/>
</dbReference>
<dbReference type="Pfam" id="PF01370">
    <property type="entry name" value="Epimerase"/>
    <property type="match status" value="1"/>
</dbReference>
<gene>
    <name evidence="4" type="ORF">KHA99_13615</name>
</gene>
<feature type="domain" description="NAD-dependent epimerase/dehydratase" evidence="2">
    <location>
        <begin position="3"/>
        <end position="217"/>
    </location>
</feature>
<dbReference type="Gene3D" id="3.40.50.720">
    <property type="entry name" value="NAD(P)-binding Rossmann-like Domain"/>
    <property type="match status" value="1"/>
</dbReference>
<organism evidence="4 5">
    <name type="scientific">Neobacillus rhizophilus</name>
    <dbReference type="NCBI Taxonomy" id="2833579"/>
    <lineage>
        <taxon>Bacteria</taxon>
        <taxon>Bacillati</taxon>
        <taxon>Bacillota</taxon>
        <taxon>Bacilli</taxon>
        <taxon>Bacillales</taxon>
        <taxon>Bacillaceae</taxon>
        <taxon>Neobacillus</taxon>
    </lineage>
</organism>
<name>A0A942U2M1_9BACI</name>
<dbReference type="InterPro" id="IPR010099">
    <property type="entry name" value="SDR39U1"/>
</dbReference>
<dbReference type="Pfam" id="PF08338">
    <property type="entry name" value="DUF1731"/>
    <property type="match status" value="1"/>
</dbReference>
<dbReference type="SUPFAM" id="SSF51735">
    <property type="entry name" value="NAD(P)-binding Rossmann-fold domains"/>
    <property type="match status" value="1"/>
</dbReference>
<comment type="similarity">
    <text evidence="1">Belongs to the NAD(P)-dependent epimerase/dehydratase family. SDR39U1 subfamily.</text>
</comment>
<dbReference type="CDD" id="cd05242">
    <property type="entry name" value="SDR_a8"/>
    <property type="match status" value="1"/>
</dbReference>
<protein>
    <submittedName>
        <fullName evidence="4">TIGR01777 family oxidoreductase</fullName>
    </submittedName>
</protein>
<dbReference type="RefSeq" id="WP_213118036.1">
    <property type="nucleotide sequence ID" value="NZ_JAGYPF010000003.1"/>
</dbReference>
<dbReference type="Proteomes" id="UP000679749">
    <property type="component" value="Unassembled WGS sequence"/>
</dbReference>
<evidence type="ECO:0000313" key="4">
    <source>
        <dbReference type="EMBL" id="MBS4213486.1"/>
    </source>
</evidence>
<dbReference type="PANTHER" id="PTHR11092">
    <property type="entry name" value="SUGAR NUCLEOTIDE EPIMERASE RELATED"/>
    <property type="match status" value="1"/>
</dbReference>
<dbReference type="InterPro" id="IPR036291">
    <property type="entry name" value="NAD(P)-bd_dom_sf"/>
</dbReference>
<reference evidence="4" key="1">
    <citation type="submission" date="2021-05" db="EMBL/GenBank/DDBJ databases">
        <title>Novel Bacillus species.</title>
        <authorList>
            <person name="Liu G."/>
        </authorList>
    </citation>
    <scope>NUCLEOTIDE SEQUENCE</scope>
    <source>
        <strain evidence="4">FJAT-49825</strain>
    </source>
</reference>
<dbReference type="AlphaFoldDB" id="A0A942U2M1"/>
<dbReference type="NCBIfam" id="TIGR01777">
    <property type="entry name" value="yfcH"/>
    <property type="match status" value="1"/>
</dbReference>
<evidence type="ECO:0000313" key="5">
    <source>
        <dbReference type="Proteomes" id="UP000679749"/>
    </source>
</evidence>
<dbReference type="InterPro" id="IPR013549">
    <property type="entry name" value="DUF1731"/>
</dbReference>
<evidence type="ECO:0000259" key="2">
    <source>
        <dbReference type="Pfam" id="PF01370"/>
    </source>
</evidence>
<proteinExistence type="inferred from homology"/>
<comment type="caution">
    <text evidence="4">The sequence shown here is derived from an EMBL/GenBank/DDBJ whole genome shotgun (WGS) entry which is preliminary data.</text>
</comment>